<evidence type="ECO:0000313" key="2">
    <source>
        <dbReference type="EMBL" id="CDQ10832.1"/>
    </source>
</evidence>
<dbReference type="EMBL" id="LT841305">
    <property type="protein sequence ID" value="SMH65972.1"/>
    <property type="molecule type" value="Genomic_DNA"/>
</dbReference>
<dbReference type="RefSeq" id="WP_035193550.1">
    <property type="nucleotide sequence ID" value="NZ_CCCS020000037.1"/>
</dbReference>
<reference evidence="3 4" key="3">
    <citation type="submission" date="2017-03" db="EMBL/GenBank/DDBJ databases">
        <authorList>
            <person name="Regsiter A."/>
            <person name="William W."/>
        </authorList>
    </citation>
    <scope>NUCLEOTIDE SEQUENCE [LARGE SCALE GENOMIC DNA]</scope>
    <source>
        <strain evidence="3">PRJEB5721</strain>
    </source>
</reference>
<keyword evidence="1" id="KW-0472">Membrane</keyword>
<accession>A0A060UQC5</accession>
<proteinExistence type="predicted"/>
<dbReference type="AlphaFoldDB" id="A0A060UQC5"/>
<sequence>MSRLDKWVAGGLTVGIAVILLGVLAAAAFARIPVAHIYVDAAGARAIIVGGHQAAAAPDWPGAYRASPRSAATAFWPSAVLDFKSGASVTLPRKDILLWVYHG</sequence>
<dbReference type="EMBL" id="CCCS020000037">
    <property type="protein sequence ID" value="CDQ10832.1"/>
    <property type="molecule type" value="Genomic_DNA"/>
</dbReference>
<evidence type="ECO:0000256" key="1">
    <source>
        <dbReference type="SAM" id="Phobius"/>
    </source>
</evidence>
<gene>
    <name evidence="3" type="ORF">AFERRI_20761</name>
    <name evidence="2" type="ORF">AFERRI_420130</name>
</gene>
<keyword evidence="1" id="KW-0812">Transmembrane</keyword>
<evidence type="ECO:0000313" key="3">
    <source>
        <dbReference type="EMBL" id="SMH65972.1"/>
    </source>
</evidence>
<keyword evidence="1" id="KW-1133">Transmembrane helix</keyword>
<organism evidence="2">
    <name type="scientific">Acidithiobacillus ferrivorans</name>
    <dbReference type="NCBI Taxonomy" id="160808"/>
    <lineage>
        <taxon>Bacteria</taxon>
        <taxon>Pseudomonadati</taxon>
        <taxon>Pseudomonadota</taxon>
        <taxon>Acidithiobacillia</taxon>
        <taxon>Acidithiobacillales</taxon>
        <taxon>Acidithiobacillaceae</taxon>
        <taxon>Acidithiobacillus</taxon>
    </lineage>
</organism>
<keyword evidence="4" id="KW-1185">Reference proteome</keyword>
<reference evidence="2" key="1">
    <citation type="submission" date="2014-03" db="EMBL/GenBank/DDBJ databases">
        <authorList>
            <person name="Genoscope - CEA"/>
        </authorList>
    </citation>
    <scope>NUCLEOTIDE SEQUENCE [LARGE SCALE GENOMIC DNA]</scope>
    <source>
        <strain evidence="2">CF27</strain>
    </source>
</reference>
<protein>
    <submittedName>
        <fullName evidence="2">Uncharacterized protein</fullName>
    </submittedName>
</protein>
<reference evidence="2" key="2">
    <citation type="submission" date="2014-07" db="EMBL/GenBank/DDBJ databases">
        <title>Initial genome analysis of the psychrotolerant acidophile Acidithiobacillus ferrivorans CF27: insights into iron and sulfur oxidation pathways and into biofilm formation.</title>
        <authorList>
            <person name="Talla E."/>
            <person name="Hedrich S."/>
            <person name="Mangenot S."/>
            <person name="Ji B."/>
            <person name="Johnson D.B."/>
            <person name="Barbe V."/>
            <person name="Bonnefoy V."/>
        </authorList>
    </citation>
    <scope>NUCLEOTIDE SEQUENCE [LARGE SCALE GENOMIC DNA]</scope>
    <source>
        <strain evidence="2">CF27</strain>
    </source>
</reference>
<dbReference type="Proteomes" id="UP000193925">
    <property type="component" value="Chromosome AFERRI"/>
</dbReference>
<name>A0A060UQC5_9PROT</name>
<evidence type="ECO:0000313" key="4">
    <source>
        <dbReference type="Proteomes" id="UP000193925"/>
    </source>
</evidence>
<feature type="transmembrane region" description="Helical" evidence="1">
    <location>
        <begin position="7"/>
        <end position="30"/>
    </location>
</feature>